<reference evidence="3 4" key="1">
    <citation type="submission" date="2018-01" db="EMBL/GenBank/DDBJ databases">
        <title>Genome characterization of the sugarcane-associated fungus Trichoderma ghanense CCMA-1212 and their application in lignocelulose bioconversion.</title>
        <authorList>
            <person name="Steindorff A.S."/>
            <person name="Mendes T.D."/>
            <person name="Vilela E.S.D."/>
            <person name="Rodrigues D.S."/>
            <person name="Formighieri E.F."/>
            <person name="Melo I.S."/>
            <person name="Favaro L.C.L."/>
        </authorList>
    </citation>
    <scope>NUCLEOTIDE SEQUENCE [LARGE SCALE GENOMIC DNA]</scope>
    <source>
        <strain evidence="3 4">CCMA-1212</strain>
    </source>
</reference>
<gene>
    <name evidence="3" type="ORF">CCMA1212_001480</name>
</gene>
<keyword evidence="1" id="KW-0732">Signal</keyword>
<accession>A0ABY2HG20</accession>
<evidence type="ECO:0000256" key="1">
    <source>
        <dbReference type="SAM" id="SignalP"/>
    </source>
</evidence>
<organism evidence="3 4">
    <name type="scientific">Trichoderma ghanense</name>
    <dbReference type="NCBI Taxonomy" id="65468"/>
    <lineage>
        <taxon>Eukaryota</taxon>
        <taxon>Fungi</taxon>
        <taxon>Dikarya</taxon>
        <taxon>Ascomycota</taxon>
        <taxon>Pezizomycotina</taxon>
        <taxon>Sordariomycetes</taxon>
        <taxon>Hypocreomycetidae</taxon>
        <taxon>Hypocreales</taxon>
        <taxon>Hypocreaceae</taxon>
        <taxon>Trichoderma</taxon>
    </lineage>
</organism>
<name>A0ABY2HG20_9HYPO</name>
<protein>
    <recommendedName>
        <fullName evidence="2">DUF7136 domain-containing protein</fullName>
    </recommendedName>
</protein>
<evidence type="ECO:0000259" key="2">
    <source>
        <dbReference type="Pfam" id="PF23584"/>
    </source>
</evidence>
<dbReference type="RefSeq" id="XP_073562471.1">
    <property type="nucleotide sequence ID" value="XM_073698904.1"/>
</dbReference>
<dbReference type="Pfam" id="PF23584">
    <property type="entry name" value="DUF7136"/>
    <property type="match status" value="1"/>
</dbReference>
<sequence>MGPSSHAHLALAVVMTGLMTAMGDASLPDFPAAFEVDLLIPHNTTYAPSPLMPIVFGVQNPILSKSLQAVIRWDLWEGNNQRSPGSIGGGHLDVDIDVYSEPQPSNDPLLVSASVNTVAYPDGVWTLAWSLEYTNCSQYTTRSETFYTVFTVSKSGQAPDLEAATSADVCGSAQALAFNFTSWSQVGCGMPGPSPTTNPCAATIDSAAAASLSAFARETGYVCSSNSNLTCPTSFPASGSPRVAAAPTLLALLAALAALIPPEMSVHA</sequence>
<dbReference type="GeneID" id="300573354"/>
<comment type="caution">
    <text evidence="3">The sequence shown here is derived from an EMBL/GenBank/DDBJ whole genome shotgun (WGS) entry which is preliminary data.</text>
</comment>
<evidence type="ECO:0000313" key="4">
    <source>
        <dbReference type="Proteomes" id="UP001642720"/>
    </source>
</evidence>
<feature type="signal peptide" evidence="1">
    <location>
        <begin position="1"/>
        <end position="25"/>
    </location>
</feature>
<keyword evidence="4" id="KW-1185">Reference proteome</keyword>
<feature type="chain" id="PRO_5047468404" description="DUF7136 domain-containing protein" evidence="1">
    <location>
        <begin position="26"/>
        <end position="268"/>
    </location>
</feature>
<feature type="domain" description="DUF7136" evidence="2">
    <location>
        <begin position="30"/>
        <end position="227"/>
    </location>
</feature>
<proteinExistence type="predicted"/>
<dbReference type="InterPro" id="IPR055560">
    <property type="entry name" value="DUF7136"/>
</dbReference>
<evidence type="ECO:0000313" key="3">
    <source>
        <dbReference type="EMBL" id="TFB06270.1"/>
    </source>
</evidence>
<dbReference type="EMBL" id="PPTA01000002">
    <property type="protein sequence ID" value="TFB06270.1"/>
    <property type="molecule type" value="Genomic_DNA"/>
</dbReference>
<dbReference type="Proteomes" id="UP001642720">
    <property type="component" value="Unassembled WGS sequence"/>
</dbReference>